<evidence type="ECO:0000313" key="2">
    <source>
        <dbReference type="EMBL" id="PUB15633.1"/>
    </source>
</evidence>
<dbReference type="Proteomes" id="UP000244523">
    <property type="component" value="Unassembled WGS sequence"/>
</dbReference>
<dbReference type="Pfam" id="PF09361">
    <property type="entry name" value="Phasin_2"/>
    <property type="match status" value="1"/>
</dbReference>
<accession>A0A2T6KIT9</accession>
<dbReference type="EMBL" id="QBUD01000004">
    <property type="protein sequence ID" value="PUB15633.1"/>
    <property type="molecule type" value="Genomic_DNA"/>
</dbReference>
<dbReference type="OrthoDB" id="7865588at2"/>
<dbReference type="AlphaFoldDB" id="A0A2T6KIT9"/>
<evidence type="ECO:0000313" key="3">
    <source>
        <dbReference type="Proteomes" id="UP000244523"/>
    </source>
</evidence>
<keyword evidence="3" id="KW-1185">Reference proteome</keyword>
<gene>
    <name evidence="2" type="ORF">C8N45_104253</name>
</gene>
<sequence length="115" mass="12872">MAKKTTESTLSAGELAIEHLQEVGIRPMTAMGAAWIESMADLNREMIGFVADRIKEDVKVQQQLLHCKRPADFQKVQLAFFEKAYRQYTDQTGKLLKMSMELLPRASGGAKSTPL</sequence>
<evidence type="ECO:0000259" key="1">
    <source>
        <dbReference type="Pfam" id="PF09361"/>
    </source>
</evidence>
<dbReference type="RefSeq" id="WP_108386298.1">
    <property type="nucleotide sequence ID" value="NZ_QBUD01000004.1"/>
</dbReference>
<protein>
    <submittedName>
        <fullName evidence="2">Phasin protein</fullName>
    </submittedName>
</protein>
<dbReference type="InterPro" id="IPR018968">
    <property type="entry name" value="Phasin"/>
</dbReference>
<organism evidence="2 3">
    <name type="scientific">Yoonia sediminilitoris</name>
    <dbReference type="NCBI Taxonomy" id="1286148"/>
    <lineage>
        <taxon>Bacteria</taxon>
        <taxon>Pseudomonadati</taxon>
        <taxon>Pseudomonadota</taxon>
        <taxon>Alphaproteobacteria</taxon>
        <taxon>Rhodobacterales</taxon>
        <taxon>Paracoccaceae</taxon>
        <taxon>Yoonia</taxon>
    </lineage>
</organism>
<reference evidence="2 3" key="1">
    <citation type="submission" date="2018-04" db="EMBL/GenBank/DDBJ databases">
        <title>Genomic Encyclopedia of Archaeal and Bacterial Type Strains, Phase II (KMG-II): from individual species to whole genera.</title>
        <authorList>
            <person name="Goeker M."/>
        </authorList>
    </citation>
    <scope>NUCLEOTIDE SEQUENCE [LARGE SCALE GENOMIC DNA]</scope>
    <source>
        <strain evidence="2 3">DSM 29955</strain>
    </source>
</reference>
<name>A0A2T6KIT9_9RHOB</name>
<proteinExistence type="predicted"/>
<feature type="domain" description="Phasin" evidence="1">
    <location>
        <begin position="20"/>
        <end position="102"/>
    </location>
</feature>
<comment type="caution">
    <text evidence="2">The sequence shown here is derived from an EMBL/GenBank/DDBJ whole genome shotgun (WGS) entry which is preliminary data.</text>
</comment>